<dbReference type="EMBL" id="JAKZMM010000030">
    <property type="protein sequence ID" value="MCJ2381289.1"/>
    <property type="molecule type" value="Genomic_DNA"/>
</dbReference>
<dbReference type="Pfam" id="PF12964">
    <property type="entry name" value="DUF3853"/>
    <property type="match status" value="1"/>
</dbReference>
<name>A0ABT0C2N9_9BACT</name>
<organism evidence="1 2">
    <name type="scientific">Parabacteroides faecalis</name>
    <dbReference type="NCBI Taxonomy" id="2924040"/>
    <lineage>
        <taxon>Bacteria</taxon>
        <taxon>Pseudomonadati</taxon>
        <taxon>Bacteroidota</taxon>
        <taxon>Bacteroidia</taxon>
        <taxon>Bacteroidales</taxon>
        <taxon>Tannerellaceae</taxon>
        <taxon>Parabacteroides</taxon>
    </lineage>
</organism>
<dbReference type="Proteomes" id="UP001165444">
    <property type="component" value="Unassembled WGS sequence"/>
</dbReference>
<evidence type="ECO:0000313" key="2">
    <source>
        <dbReference type="Proteomes" id="UP001165444"/>
    </source>
</evidence>
<comment type="caution">
    <text evidence="1">The sequence shown here is derived from an EMBL/GenBank/DDBJ whole genome shotgun (WGS) entry which is preliminary data.</text>
</comment>
<sequence length="80" mass="8882">MDIVTKCMSEQVKLIPEPDVEERKFVYGLKGLADLLGCSVVTAHKIKNSGVIDNAITQIGKKIIVDADLALNLIRKRKFK</sequence>
<accession>A0ABT0C2N9</accession>
<evidence type="ECO:0000313" key="1">
    <source>
        <dbReference type="EMBL" id="MCJ2381289.1"/>
    </source>
</evidence>
<gene>
    <name evidence="1" type="ORF">MUN53_11820</name>
</gene>
<reference evidence="1 2" key="1">
    <citation type="submission" date="2022-03" db="EMBL/GenBank/DDBJ databases">
        <title>Parabacteroides sp. nov. isolated from swine feces.</title>
        <authorList>
            <person name="Bak J.E."/>
        </authorList>
    </citation>
    <scope>NUCLEOTIDE SEQUENCE [LARGE SCALE GENOMIC DNA]</scope>
    <source>
        <strain evidence="1 2">AGMB00274</strain>
    </source>
</reference>
<proteinExistence type="predicted"/>
<protein>
    <submittedName>
        <fullName evidence="1">DUF3853 family protein</fullName>
    </submittedName>
</protein>
<keyword evidence="2" id="KW-1185">Reference proteome</keyword>
<dbReference type="InterPro" id="IPR024363">
    <property type="entry name" value="DUF3853"/>
</dbReference>